<dbReference type="Pfam" id="PF02082">
    <property type="entry name" value="Rrf2"/>
    <property type="match status" value="1"/>
</dbReference>
<proteinExistence type="predicted"/>
<dbReference type="GO" id="GO:0003700">
    <property type="term" value="F:DNA-binding transcription factor activity"/>
    <property type="evidence" value="ECO:0007669"/>
    <property type="project" value="TreeGrafter"/>
</dbReference>
<dbReference type="Gene3D" id="1.10.10.10">
    <property type="entry name" value="Winged helix-like DNA-binding domain superfamily/Winged helix DNA-binding domain"/>
    <property type="match status" value="1"/>
</dbReference>
<gene>
    <name evidence="1" type="ORF">IAA62_05095</name>
</gene>
<dbReference type="InterPro" id="IPR000944">
    <property type="entry name" value="Tscrpt_reg_Rrf2"/>
</dbReference>
<dbReference type="PANTHER" id="PTHR33221">
    <property type="entry name" value="WINGED HELIX-TURN-HELIX TRANSCRIPTIONAL REGULATOR, RRF2 FAMILY"/>
    <property type="match status" value="1"/>
</dbReference>
<dbReference type="Proteomes" id="UP000886861">
    <property type="component" value="Unassembled WGS sequence"/>
</dbReference>
<dbReference type="GO" id="GO:0005829">
    <property type="term" value="C:cytosol"/>
    <property type="evidence" value="ECO:0007669"/>
    <property type="project" value="TreeGrafter"/>
</dbReference>
<dbReference type="PANTHER" id="PTHR33221:SF15">
    <property type="entry name" value="HTH-TYPE TRANSCRIPTIONAL REGULATOR YWGB-RELATED"/>
    <property type="match status" value="1"/>
</dbReference>
<name>A0A9D1NG35_9FIRM</name>
<dbReference type="AlphaFoldDB" id="A0A9D1NG35"/>
<dbReference type="InterPro" id="IPR036388">
    <property type="entry name" value="WH-like_DNA-bd_sf"/>
</dbReference>
<reference evidence="1" key="2">
    <citation type="journal article" date="2021" name="PeerJ">
        <title>Extensive microbial diversity within the chicken gut microbiome revealed by metagenomics and culture.</title>
        <authorList>
            <person name="Gilroy R."/>
            <person name="Ravi A."/>
            <person name="Getino M."/>
            <person name="Pursley I."/>
            <person name="Horton D.L."/>
            <person name="Alikhan N.F."/>
            <person name="Baker D."/>
            <person name="Gharbi K."/>
            <person name="Hall N."/>
            <person name="Watson M."/>
            <person name="Adriaenssens E.M."/>
            <person name="Foster-Nyarko E."/>
            <person name="Jarju S."/>
            <person name="Secka A."/>
            <person name="Antonio M."/>
            <person name="Oren A."/>
            <person name="Chaudhuri R.R."/>
            <person name="La Ragione R."/>
            <person name="Hildebrand F."/>
            <person name="Pallen M.J."/>
        </authorList>
    </citation>
    <scope>NUCLEOTIDE SEQUENCE</scope>
    <source>
        <strain evidence="1">CHK186-9395</strain>
    </source>
</reference>
<dbReference type="InterPro" id="IPR036390">
    <property type="entry name" value="WH_DNA-bd_sf"/>
</dbReference>
<dbReference type="SUPFAM" id="SSF46785">
    <property type="entry name" value="Winged helix' DNA-binding domain"/>
    <property type="match status" value="1"/>
</dbReference>
<accession>A0A9D1NG35</accession>
<reference evidence="1" key="1">
    <citation type="submission" date="2020-10" db="EMBL/GenBank/DDBJ databases">
        <authorList>
            <person name="Gilroy R."/>
        </authorList>
    </citation>
    <scope>NUCLEOTIDE SEQUENCE</scope>
    <source>
        <strain evidence="1">CHK186-9395</strain>
    </source>
</reference>
<protein>
    <submittedName>
        <fullName evidence="1">Rrf2 family transcriptional regulator</fullName>
    </submittedName>
</protein>
<evidence type="ECO:0000313" key="2">
    <source>
        <dbReference type="Proteomes" id="UP000886861"/>
    </source>
</evidence>
<sequence length="135" mass="15540">MKLGTQFPAAIHILLKISNFPDTRVTNEMLAKDTNLSAIEIRKLIRKLKAGNILDFKNGTGKLVLARTPSEITLWDIFSVVEHESFDYLKEYLLNLPNYIENEKNVIIKNVDSTLQTIKQELEKKNLQNIKDELN</sequence>
<dbReference type="EMBL" id="DVOJ01000017">
    <property type="protein sequence ID" value="HIV01906.1"/>
    <property type="molecule type" value="Genomic_DNA"/>
</dbReference>
<evidence type="ECO:0000313" key="1">
    <source>
        <dbReference type="EMBL" id="HIV01906.1"/>
    </source>
</evidence>
<organism evidence="1 2">
    <name type="scientific">Candidatus Caccopulliclostridium gallistercoris</name>
    <dbReference type="NCBI Taxonomy" id="2840719"/>
    <lineage>
        <taxon>Bacteria</taxon>
        <taxon>Bacillati</taxon>
        <taxon>Bacillota</taxon>
        <taxon>Clostridia</taxon>
        <taxon>Candidatus Caccopulliclostridium</taxon>
    </lineage>
</organism>
<comment type="caution">
    <text evidence="1">The sequence shown here is derived from an EMBL/GenBank/DDBJ whole genome shotgun (WGS) entry which is preliminary data.</text>
</comment>